<dbReference type="PROSITE" id="PS51379">
    <property type="entry name" value="4FE4S_FER_2"/>
    <property type="match status" value="1"/>
</dbReference>
<reference evidence="11" key="1">
    <citation type="journal article" date="2013" name="Nature">
        <title>Pan genome of the phytoplankton Emiliania underpins its global distribution.</title>
        <authorList>
            <person name="Read B.A."/>
            <person name="Kegel J."/>
            <person name="Klute M.J."/>
            <person name="Kuo A."/>
            <person name="Lefebvre S.C."/>
            <person name="Maumus F."/>
            <person name="Mayer C."/>
            <person name="Miller J."/>
            <person name="Monier A."/>
            <person name="Salamov A."/>
            <person name="Young J."/>
            <person name="Aguilar M."/>
            <person name="Claverie J.M."/>
            <person name="Frickenhaus S."/>
            <person name="Gonzalez K."/>
            <person name="Herman E.K."/>
            <person name="Lin Y.C."/>
            <person name="Napier J."/>
            <person name="Ogata H."/>
            <person name="Sarno A.F."/>
            <person name="Shmutz J."/>
            <person name="Schroeder D."/>
            <person name="de Vargas C."/>
            <person name="Verret F."/>
            <person name="von Dassow P."/>
            <person name="Valentin K."/>
            <person name="Van de Peer Y."/>
            <person name="Wheeler G."/>
            <person name="Dacks J.B."/>
            <person name="Delwiche C.F."/>
            <person name="Dyhrman S.T."/>
            <person name="Glockner G."/>
            <person name="John U."/>
            <person name="Richards T."/>
            <person name="Worden A.Z."/>
            <person name="Zhang X."/>
            <person name="Grigoriev I.V."/>
            <person name="Allen A.E."/>
            <person name="Bidle K."/>
            <person name="Borodovsky M."/>
            <person name="Bowler C."/>
            <person name="Brownlee C."/>
            <person name="Cock J.M."/>
            <person name="Elias M."/>
            <person name="Gladyshev V.N."/>
            <person name="Groth M."/>
            <person name="Guda C."/>
            <person name="Hadaegh A."/>
            <person name="Iglesias-Rodriguez M.D."/>
            <person name="Jenkins J."/>
            <person name="Jones B.M."/>
            <person name="Lawson T."/>
            <person name="Leese F."/>
            <person name="Lindquist E."/>
            <person name="Lobanov A."/>
            <person name="Lomsadze A."/>
            <person name="Malik S.B."/>
            <person name="Marsh M.E."/>
            <person name="Mackinder L."/>
            <person name="Mock T."/>
            <person name="Mueller-Roeber B."/>
            <person name="Pagarete A."/>
            <person name="Parker M."/>
            <person name="Probert I."/>
            <person name="Quesneville H."/>
            <person name="Raines C."/>
            <person name="Rensing S.A."/>
            <person name="Riano-Pachon D.M."/>
            <person name="Richier S."/>
            <person name="Rokitta S."/>
            <person name="Shiraiwa Y."/>
            <person name="Soanes D.M."/>
            <person name="van der Giezen M."/>
            <person name="Wahlund T.M."/>
            <person name="Williams B."/>
            <person name="Wilson W."/>
            <person name="Wolfe G."/>
            <person name="Wurch L.L."/>
        </authorList>
    </citation>
    <scope>NUCLEOTIDE SEQUENCE</scope>
</reference>
<evidence type="ECO:0000256" key="5">
    <source>
        <dbReference type="ARBA" id="ARBA00022967"/>
    </source>
</evidence>
<dbReference type="PANTHER" id="PTHR10849">
    <property type="entry name" value="NADH DEHYDROGENASE UBIQUINONE IRON-SULFUR PROTEIN 8, MITOCHONDRIAL"/>
    <property type="match status" value="1"/>
</dbReference>
<dbReference type="PaxDb" id="2903-EOD37241"/>
<evidence type="ECO:0000256" key="3">
    <source>
        <dbReference type="ARBA" id="ARBA00022485"/>
    </source>
</evidence>
<dbReference type="RefSeq" id="XP_005789670.1">
    <property type="nucleotide sequence ID" value="XM_005789613.1"/>
</dbReference>
<keyword evidence="6" id="KW-0408">Iron</keyword>
<dbReference type="GO" id="GO:0003954">
    <property type="term" value="F:NADH dehydrogenase activity"/>
    <property type="evidence" value="ECO:0007669"/>
    <property type="project" value="TreeGrafter"/>
</dbReference>
<dbReference type="PROSITE" id="PS00198">
    <property type="entry name" value="4FE4S_FER_1"/>
    <property type="match status" value="1"/>
</dbReference>
<dbReference type="GO" id="GO:0051539">
    <property type="term" value="F:4 iron, 4 sulfur cluster binding"/>
    <property type="evidence" value="ECO:0007669"/>
    <property type="project" value="UniProtKB-KW"/>
</dbReference>
<keyword evidence="7" id="KW-0411">Iron-sulfur</keyword>
<dbReference type="STRING" id="2903.R1FNN8"/>
<protein>
    <recommendedName>
        <fullName evidence="9">4Fe-4S ferredoxin-type domain-containing protein</fullName>
    </recommendedName>
</protein>
<keyword evidence="11" id="KW-1185">Reference proteome</keyword>
<dbReference type="InterPro" id="IPR017896">
    <property type="entry name" value="4Fe4S_Fe-S-bd"/>
</dbReference>
<evidence type="ECO:0000256" key="8">
    <source>
        <dbReference type="SAM" id="MobiDB-lite"/>
    </source>
</evidence>
<evidence type="ECO:0000259" key="9">
    <source>
        <dbReference type="PROSITE" id="PS51379"/>
    </source>
</evidence>
<evidence type="ECO:0000256" key="7">
    <source>
        <dbReference type="ARBA" id="ARBA00023014"/>
    </source>
</evidence>
<dbReference type="GO" id="GO:0046872">
    <property type="term" value="F:metal ion binding"/>
    <property type="evidence" value="ECO:0007669"/>
    <property type="project" value="UniProtKB-KW"/>
</dbReference>
<feature type="region of interest" description="Disordered" evidence="8">
    <location>
        <begin position="85"/>
        <end position="121"/>
    </location>
</feature>
<evidence type="ECO:0000256" key="4">
    <source>
        <dbReference type="ARBA" id="ARBA00022723"/>
    </source>
</evidence>
<evidence type="ECO:0000256" key="2">
    <source>
        <dbReference type="ARBA" id="ARBA00010277"/>
    </source>
</evidence>
<comment type="cofactor">
    <cofactor evidence="1">
        <name>[4Fe-4S] cluster</name>
        <dbReference type="ChEBI" id="CHEBI:49883"/>
    </cofactor>
</comment>
<keyword evidence="4" id="KW-0479">Metal-binding</keyword>
<dbReference type="InterPro" id="IPR017900">
    <property type="entry name" value="4Fe4S_Fe_S_CS"/>
</dbReference>
<dbReference type="GO" id="GO:0005739">
    <property type="term" value="C:mitochondrion"/>
    <property type="evidence" value="ECO:0007669"/>
    <property type="project" value="GOC"/>
</dbReference>
<keyword evidence="5" id="KW-1278">Translocase</keyword>
<dbReference type="GO" id="GO:0006120">
    <property type="term" value="P:mitochondrial electron transport, NADH to ubiquinone"/>
    <property type="evidence" value="ECO:0007669"/>
    <property type="project" value="TreeGrafter"/>
</dbReference>
<sequence length="259" mass="27625">MAHGKAALFALAHRKVALLAFRSAPRQLPALGTRPLCLQAPGGGSTRAKNLWDGGGEATAVTPISGQFGGPSAAAERFAKESTAAAYALQSPPSPSGPSIGLPENWWHGSGDAAPPEHSDMGTASLSSVLTGSVQSLWITELCRTMSLTFLMFWKEKVTINYPMEKGALAPNPPPCRALAHRALLGALSPRFRGEHALRRYATGDERCIACKLCEAICPAQAITIEAEELLYDKQKLLENGNKWETAIAANIAAEYVYR</sequence>
<evidence type="ECO:0000256" key="1">
    <source>
        <dbReference type="ARBA" id="ARBA00001966"/>
    </source>
</evidence>
<organism evidence="10 11">
    <name type="scientific">Emiliania huxleyi (strain CCMP1516)</name>
    <dbReference type="NCBI Taxonomy" id="280463"/>
    <lineage>
        <taxon>Eukaryota</taxon>
        <taxon>Haptista</taxon>
        <taxon>Haptophyta</taxon>
        <taxon>Prymnesiophyceae</taxon>
        <taxon>Isochrysidales</taxon>
        <taxon>Noelaerhabdaceae</taxon>
        <taxon>Emiliania</taxon>
    </lineage>
</organism>
<evidence type="ECO:0000313" key="10">
    <source>
        <dbReference type="EnsemblProtists" id="EOD37241"/>
    </source>
</evidence>
<proteinExistence type="inferred from homology"/>
<comment type="similarity">
    <text evidence="2">Belongs to the complex I 23 kDa subunit family.</text>
</comment>
<name>A0A0D3KNA6_EMIH1</name>
<dbReference type="EnsemblProtists" id="EOD37241">
    <property type="protein sequence ID" value="EOD37241"/>
    <property type="gene ID" value="EMIHUDRAFT_225662"/>
</dbReference>
<dbReference type="GO" id="GO:0032981">
    <property type="term" value="P:mitochondrial respiratory chain complex I assembly"/>
    <property type="evidence" value="ECO:0007669"/>
    <property type="project" value="TreeGrafter"/>
</dbReference>
<reference evidence="10" key="2">
    <citation type="submission" date="2024-10" db="UniProtKB">
        <authorList>
            <consortium name="EnsemblProtists"/>
        </authorList>
    </citation>
    <scope>IDENTIFICATION</scope>
</reference>
<keyword evidence="3" id="KW-0004">4Fe-4S</keyword>
<dbReference type="Proteomes" id="UP000013827">
    <property type="component" value="Unassembled WGS sequence"/>
</dbReference>
<accession>A0A0D3KNA6</accession>
<dbReference type="Pfam" id="PF00037">
    <property type="entry name" value="Fer4"/>
    <property type="match status" value="1"/>
</dbReference>
<evidence type="ECO:0000313" key="11">
    <source>
        <dbReference type="Proteomes" id="UP000013827"/>
    </source>
</evidence>
<evidence type="ECO:0000256" key="6">
    <source>
        <dbReference type="ARBA" id="ARBA00023004"/>
    </source>
</evidence>
<dbReference type="HOGENOM" id="CLU_1075358_0_0_1"/>
<feature type="domain" description="4Fe-4S ferredoxin-type" evidence="9">
    <location>
        <begin position="199"/>
        <end position="228"/>
    </location>
</feature>
<dbReference type="eggNOG" id="KOG3256">
    <property type="taxonomic scope" value="Eukaryota"/>
</dbReference>
<dbReference type="GO" id="GO:0016020">
    <property type="term" value="C:membrane"/>
    <property type="evidence" value="ECO:0007669"/>
    <property type="project" value="InterPro"/>
</dbReference>
<dbReference type="KEGG" id="ehx:EMIHUDRAFT_225662"/>
<dbReference type="SUPFAM" id="SSF54862">
    <property type="entry name" value="4Fe-4S ferredoxins"/>
    <property type="match status" value="1"/>
</dbReference>
<dbReference type="GeneID" id="17282510"/>
<dbReference type="InterPro" id="IPR010226">
    <property type="entry name" value="NADH_quinone_OxRdtase_chainI"/>
</dbReference>
<dbReference type="PANTHER" id="PTHR10849:SF20">
    <property type="entry name" value="NADH DEHYDROGENASE [UBIQUINONE] IRON-SULFUR PROTEIN 8, MITOCHONDRIAL"/>
    <property type="match status" value="1"/>
</dbReference>
<dbReference type="AlphaFoldDB" id="A0A0D3KNA6"/>
<dbReference type="Gene3D" id="3.30.70.3270">
    <property type="match status" value="1"/>
</dbReference>